<dbReference type="Proteomes" id="UP000004757">
    <property type="component" value="Unassembled WGS sequence"/>
</dbReference>
<evidence type="ECO:0000313" key="2">
    <source>
        <dbReference type="Proteomes" id="UP000004757"/>
    </source>
</evidence>
<evidence type="ECO:0000313" key="1">
    <source>
        <dbReference type="EMBL" id="EFF41368.1"/>
    </source>
</evidence>
<accession>D4XWA8</accession>
<keyword evidence="2" id="KW-1185">Reference proteome</keyword>
<comment type="caution">
    <text evidence="1">The sequence shown here is derived from an EMBL/GenBank/DDBJ whole genome shotgun (WGS) entry which is preliminary data.</text>
</comment>
<dbReference type="EMBL" id="ADNC01000025">
    <property type="protein sequence ID" value="EFF41368.1"/>
    <property type="molecule type" value="Genomic_DNA"/>
</dbReference>
<sequence>MPASMITGRSISSNSILIKSLAQRPRLEPIGDARGMMQAAPAFARSRAALRSGNI</sequence>
<reference evidence="1 2" key="1">
    <citation type="submission" date="2010-03" db="EMBL/GenBank/DDBJ databases">
        <authorList>
            <person name="Glass J.I."/>
            <person name="Benders G.A."/>
            <person name="Durkin A.S."/>
            <person name="Farmerie W.G."/>
            <person name="Hlavinka K."/>
            <person name="Hostetler J."/>
            <person name="Jackson J."/>
            <person name="May M.A."/>
            <person name="Miller R.H."/>
            <person name="Paralanov V."/>
            <person name="Radune D."/>
            <person name="Szczypinski B."/>
            <person name="Brown D.R."/>
        </authorList>
    </citation>
    <scope>NUCLEOTIDE SEQUENCE [LARGE SCALE GENOMIC DNA]</scope>
    <source>
        <strain evidence="1 2">A21JP2</strain>
    </source>
</reference>
<name>D4XWA8_9BACT</name>
<organism evidence="1 2">
    <name type="scientific">Mycoplasmopsis alligatoris A21JP2</name>
    <dbReference type="NCBI Taxonomy" id="747682"/>
    <lineage>
        <taxon>Bacteria</taxon>
        <taxon>Bacillati</taxon>
        <taxon>Mycoplasmatota</taxon>
        <taxon>Mycoplasmoidales</taxon>
        <taxon>Metamycoplasmataceae</taxon>
        <taxon>Mycoplasmopsis</taxon>
    </lineage>
</organism>
<gene>
    <name evidence="1" type="ORF">MALL_0845</name>
</gene>
<dbReference type="AlphaFoldDB" id="D4XWA8"/>
<protein>
    <submittedName>
        <fullName evidence="1">Uncharacterized protein</fullName>
    </submittedName>
</protein>
<dbReference type="STRING" id="747682.MALL_0845"/>
<proteinExistence type="predicted"/>